<proteinExistence type="predicted"/>
<gene>
    <name evidence="1" type="primary">Necator_chrII.g8827</name>
    <name evidence="1" type="ORF">RB195_021032</name>
</gene>
<organism evidence="1 2">
    <name type="scientific">Necator americanus</name>
    <name type="common">Human hookworm</name>
    <dbReference type="NCBI Taxonomy" id="51031"/>
    <lineage>
        <taxon>Eukaryota</taxon>
        <taxon>Metazoa</taxon>
        <taxon>Ecdysozoa</taxon>
        <taxon>Nematoda</taxon>
        <taxon>Chromadorea</taxon>
        <taxon>Rhabditida</taxon>
        <taxon>Rhabditina</taxon>
        <taxon>Rhabditomorpha</taxon>
        <taxon>Strongyloidea</taxon>
        <taxon>Ancylostomatidae</taxon>
        <taxon>Bunostominae</taxon>
        <taxon>Necator</taxon>
    </lineage>
</organism>
<reference evidence="1 2" key="1">
    <citation type="submission" date="2023-08" db="EMBL/GenBank/DDBJ databases">
        <title>A Necator americanus chromosomal reference genome.</title>
        <authorList>
            <person name="Ilik V."/>
            <person name="Petrzelkova K.J."/>
            <person name="Pardy F."/>
            <person name="Fuh T."/>
            <person name="Niatou-Singa F.S."/>
            <person name="Gouil Q."/>
            <person name="Baker L."/>
            <person name="Ritchie M.E."/>
            <person name="Jex A.R."/>
            <person name="Gazzola D."/>
            <person name="Li H."/>
            <person name="Toshio Fujiwara R."/>
            <person name="Zhan B."/>
            <person name="Aroian R.V."/>
            <person name="Pafco B."/>
            <person name="Schwarz E.M."/>
        </authorList>
    </citation>
    <scope>NUCLEOTIDE SEQUENCE [LARGE SCALE GENOMIC DNA]</scope>
    <source>
        <strain evidence="1 2">Aroian</strain>
        <tissue evidence="1">Whole animal</tissue>
    </source>
</reference>
<evidence type="ECO:0000313" key="2">
    <source>
        <dbReference type="Proteomes" id="UP001303046"/>
    </source>
</evidence>
<dbReference type="EMBL" id="JAVFWL010000002">
    <property type="protein sequence ID" value="KAK6739360.1"/>
    <property type="molecule type" value="Genomic_DNA"/>
</dbReference>
<keyword evidence="2" id="KW-1185">Reference proteome</keyword>
<accession>A0ABR1CMP5</accession>
<evidence type="ECO:0000313" key="1">
    <source>
        <dbReference type="EMBL" id="KAK6739360.1"/>
    </source>
</evidence>
<sequence>MMYGSETWAAPPTVMERLDCTELLRRLLGYFWPRICHNEDLYAETDVTEVVKEDLRTLGMDRHFRRDVRFLRIWNSDEWIDSVQAPAEDREGWAELCPRTAHFGEDAGNQAMTSARRLSQGIAKLTWYENPRKDVESGLQITETSMVRSNPLVVQGSREGNLRVEQACEETSLKAPYHESDVEEQRLDRVDGLRHSIEIGVYMGIFRLSKLCYYWSTEPVLAAPVFRQGESNLENPLDLVMLPSSVADAAVLEPMDGHLDQDRDLYTDN</sequence>
<comment type="caution">
    <text evidence="1">The sequence shown here is derived from an EMBL/GenBank/DDBJ whole genome shotgun (WGS) entry which is preliminary data.</text>
</comment>
<dbReference type="Proteomes" id="UP001303046">
    <property type="component" value="Unassembled WGS sequence"/>
</dbReference>
<protein>
    <submittedName>
        <fullName evidence="1">Uncharacterized protein</fullName>
    </submittedName>
</protein>
<name>A0ABR1CMP5_NECAM</name>